<sequence>MQAIYKLRSVIELSRNKIDTILLSKTKVQTLGINPNVVNVPVIVSLTSYPGRIDIVHKTIKTLLNQSFKPNKIILWLADEQFPNHVIPNTLNELLQYGLDIMWCDNIRSYKKLIPALELYPDAIIVTADDDNYYSKNWLEKLIDSYKMYPTAISAHKVTKFYMDNDEWTWNAGGRDYYNTPSFLNKLVGVGGVLYPPKCLYKDIDNRDLFMKLASTNDDQWFWFMAILKGTPIVVVTDPIIHAKPVEGTLSSGLWTVNDSEEGNFAKQFNSLIDYYPMANEKMKKEYLQRLEEI</sequence>
<dbReference type="AlphaFoldDB" id="A0A7G9GDB3"/>
<dbReference type="InterPro" id="IPR029044">
    <property type="entry name" value="Nucleotide-diphossugar_trans"/>
</dbReference>
<evidence type="ECO:0000313" key="1">
    <source>
        <dbReference type="EMBL" id="QNM08795.1"/>
    </source>
</evidence>
<evidence type="ECO:0000313" key="2">
    <source>
        <dbReference type="Proteomes" id="UP000515860"/>
    </source>
</evidence>
<accession>A0A7G9GDB3</accession>
<name>A0A7G9GDB3_9FIRM</name>
<keyword evidence="2" id="KW-1185">Reference proteome</keyword>
<evidence type="ECO:0008006" key="3">
    <source>
        <dbReference type="Google" id="ProtNLM"/>
    </source>
</evidence>
<dbReference type="EMBL" id="CP060635">
    <property type="protein sequence ID" value="QNM08795.1"/>
    <property type="molecule type" value="Genomic_DNA"/>
</dbReference>
<gene>
    <name evidence="1" type="ORF">H9Q79_00295</name>
</gene>
<dbReference type="RefSeq" id="WP_249328940.1">
    <property type="nucleotide sequence ID" value="NZ_CP060635.1"/>
</dbReference>
<reference evidence="1 2" key="1">
    <citation type="submission" date="2020-08" db="EMBL/GenBank/DDBJ databases">
        <authorList>
            <person name="Liu C."/>
            <person name="Sun Q."/>
        </authorList>
    </citation>
    <scope>NUCLEOTIDE SEQUENCE [LARGE SCALE GENOMIC DNA]</scope>
    <source>
        <strain evidence="1 2">NSJ-29</strain>
    </source>
</reference>
<dbReference type="KEGG" id="whj:H9Q79_00295"/>
<proteinExistence type="predicted"/>
<organism evidence="1 2">
    <name type="scientific">Wansuia hejianensis</name>
    <dbReference type="NCBI Taxonomy" id="2763667"/>
    <lineage>
        <taxon>Bacteria</taxon>
        <taxon>Bacillati</taxon>
        <taxon>Bacillota</taxon>
        <taxon>Clostridia</taxon>
        <taxon>Lachnospirales</taxon>
        <taxon>Lachnospiraceae</taxon>
        <taxon>Wansuia</taxon>
    </lineage>
</organism>
<protein>
    <recommendedName>
        <fullName evidence="3">Glycosyltransferase 2-like domain-containing protein</fullName>
    </recommendedName>
</protein>
<dbReference type="Proteomes" id="UP000515860">
    <property type="component" value="Chromosome"/>
</dbReference>
<dbReference type="SUPFAM" id="SSF53448">
    <property type="entry name" value="Nucleotide-diphospho-sugar transferases"/>
    <property type="match status" value="1"/>
</dbReference>